<evidence type="ECO:0000259" key="8">
    <source>
        <dbReference type="Pfam" id="PF00892"/>
    </source>
</evidence>
<evidence type="ECO:0000256" key="5">
    <source>
        <dbReference type="ARBA" id="ARBA00022989"/>
    </source>
</evidence>
<feature type="transmembrane region" description="Helical" evidence="7">
    <location>
        <begin position="354"/>
        <end position="373"/>
    </location>
</feature>
<name>A0A200PU39_MACCD</name>
<evidence type="ECO:0000313" key="10">
    <source>
        <dbReference type="Proteomes" id="UP000195402"/>
    </source>
</evidence>
<evidence type="ECO:0000256" key="7">
    <source>
        <dbReference type="SAM" id="Phobius"/>
    </source>
</evidence>
<dbReference type="InterPro" id="IPR051258">
    <property type="entry name" value="Diverse_Substrate_Transporter"/>
</dbReference>
<dbReference type="SUPFAM" id="SSF103481">
    <property type="entry name" value="Multidrug resistance efflux transporter EmrE"/>
    <property type="match status" value="1"/>
</dbReference>
<dbReference type="EMBL" id="MVGT01004039">
    <property type="protein sequence ID" value="OVA01733.1"/>
    <property type="molecule type" value="Genomic_DNA"/>
</dbReference>
<keyword evidence="3" id="KW-1003">Cell membrane</keyword>
<feature type="domain" description="EamA" evidence="8">
    <location>
        <begin position="300"/>
        <end position="423"/>
    </location>
</feature>
<proteinExistence type="inferred from homology"/>
<evidence type="ECO:0000256" key="6">
    <source>
        <dbReference type="ARBA" id="ARBA00023136"/>
    </source>
</evidence>
<feature type="transmembrane region" description="Helical" evidence="7">
    <location>
        <begin position="146"/>
        <end position="164"/>
    </location>
</feature>
<accession>A0A200PU39</accession>
<dbReference type="PANTHER" id="PTHR42920">
    <property type="entry name" value="OS03G0707200 PROTEIN-RELATED"/>
    <property type="match status" value="1"/>
</dbReference>
<dbReference type="Proteomes" id="UP000195402">
    <property type="component" value="Unassembled WGS sequence"/>
</dbReference>
<dbReference type="AlphaFoldDB" id="A0A200PU39"/>
<feature type="transmembrane region" description="Helical" evidence="7">
    <location>
        <begin position="207"/>
        <end position="227"/>
    </location>
</feature>
<sequence>MASPSTWRWSWKTTSDSSLTVSSSSCCPSTFSFSLYKRNRSSRTTPYRTKFSLDQNSSSSSSEVHTSYTTGNKVLKKNKSIQVGKPVDSNSLLIGVEDFPDSNNNKSTTLILEEKIMKNDKLRIRFKSLFGKRPLWKRILFASKKVRSIILLNVVALIYASNIPVLKEVEAVTDPATFTVVRFALSAIPFVPFVLRASGDVQTRTAGIELGFWVSLGYLMQALGLLTSDAGRASFISLFTVIIVPLLDGMLGAEVPALTWFGALMSVVGVTMLESSGSPPSDLVVNSLITELNIFARSTKRENFLPLLGYEVCVVAMFSIIWYFMGDWFGGTHEWDPGSWTWIMVWDWMVKFPWIPAIYTGIFSTGVCLWVEMTAMRDVSATETAIIYGLEPLWGAGFAWFLLGERWGITGWIGAAFVLGGSLTVQIFGSSSPSKSKEKKDDSEQRDNLLISDKLKGFSASPVVVTTRKKNVSDLLKK</sequence>
<feature type="transmembrane region" description="Helical" evidence="7">
    <location>
        <begin position="385"/>
        <end position="403"/>
    </location>
</feature>
<comment type="subcellular location">
    <subcellularLocation>
        <location evidence="1">Cell membrane</location>
        <topology evidence="1">Multi-pass membrane protein</topology>
    </subcellularLocation>
</comment>
<feature type="transmembrane region" description="Helical" evidence="7">
    <location>
        <begin position="176"/>
        <end position="195"/>
    </location>
</feature>
<feature type="transmembrane region" description="Helical" evidence="7">
    <location>
        <begin position="304"/>
        <end position="325"/>
    </location>
</feature>
<dbReference type="PANTHER" id="PTHR42920:SF26">
    <property type="entry name" value="OS03G0707200 PROTEIN"/>
    <property type="match status" value="1"/>
</dbReference>
<feature type="domain" description="EamA" evidence="8">
    <location>
        <begin position="148"/>
        <end position="273"/>
    </location>
</feature>
<organism evidence="9 10">
    <name type="scientific">Macleaya cordata</name>
    <name type="common">Five-seeded plume-poppy</name>
    <name type="synonym">Bocconia cordata</name>
    <dbReference type="NCBI Taxonomy" id="56857"/>
    <lineage>
        <taxon>Eukaryota</taxon>
        <taxon>Viridiplantae</taxon>
        <taxon>Streptophyta</taxon>
        <taxon>Embryophyta</taxon>
        <taxon>Tracheophyta</taxon>
        <taxon>Spermatophyta</taxon>
        <taxon>Magnoliopsida</taxon>
        <taxon>Ranunculales</taxon>
        <taxon>Papaveraceae</taxon>
        <taxon>Papaveroideae</taxon>
        <taxon>Macleaya</taxon>
    </lineage>
</organism>
<dbReference type="InterPro" id="IPR000620">
    <property type="entry name" value="EamA_dom"/>
</dbReference>
<keyword evidence="4 7" id="KW-0812">Transmembrane</keyword>
<feature type="transmembrane region" description="Helical" evidence="7">
    <location>
        <begin position="409"/>
        <end position="429"/>
    </location>
</feature>
<dbReference type="OrthoDB" id="2017960at2759"/>
<evidence type="ECO:0000256" key="1">
    <source>
        <dbReference type="ARBA" id="ARBA00004651"/>
    </source>
</evidence>
<reference evidence="9 10" key="1">
    <citation type="journal article" date="2017" name="Mol. Plant">
        <title>The Genome of Medicinal Plant Macleaya cordata Provides New Insights into Benzylisoquinoline Alkaloids Metabolism.</title>
        <authorList>
            <person name="Liu X."/>
            <person name="Liu Y."/>
            <person name="Huang P."/>
            <person name="Ma Y."/>
            <person name="Qing Z."/>
            <person name="Tang Q."/>
            <person name="Cao H."/>
            <person name="Cheng P."/>
            <person name="Zheng Y."/>
            <person name="Yuan Z."/>
            <person name="Zhou Y."/>
            <person name="Liu J."/>
            <person name="Tang Z."/>
            <person name="Zhuo Y."/>
            <person name="Zhang Y."/>
            <person name="Yu L."/>
            <person name="Huang J."/>
            <person name="Yang P."/>
            <person name="Peng Q."/>
            <person name="Zhang J."/>
            <person name="Jiang W."/>
            <person name="Zhang Z."/>
            <person name="Lin K."/>
            <person name="Ro D.K."/>
            <person name="Chen X."/>
            <person name="Xiong X."/>
            <person name="Shang Y."/>
            <person name="Huang S."/>
            <person name="Zeng J."/>
        </authorList>
    </citation>
    <scope>NUCLEOTIDE SEQUENCE [LARGE SCALE GENOMIC DNA]</scope>
    <source>
        <strain evidence="10">cv. BLH2017</strain>
        <tissue evidence="9">Root</tissue>
    </source>
</reference>
<dbReference type="OMA" id="TWRWSWK"/>
<protein>
    <submittedName>
        <fullName evidence="9">Drug/metabolite transporter</fullName>
    </submittedName>
</protein>
<keyword evidence="6 7" id="KW-0472">Membrane</keyword>
<gene>
    <name evidence="9" type="ORF">BVC80_9071g64</name>
</gene>
<evidence type="ECO:0000313" key="9">
    <source>
        <dbReference type="EMBL" id="OVA01733.1"/>
    </source>
</evidence>
<comment type="caution">
    <text evidence="9">The sequence shown here is derived from an EMBL/GenBank/DDBJ whole genome shotgun (WGS) entry which is preliminary data.</text>
</comment>
<dbReference type="STRING" id="56857.A0A200PU39"/>
<evidence type="ECO:0000256" key="4">
    <source>
        <dbReference type="ARBA" id="ARBA00022692"/>
    </source>
</evidence>
<dbReference type="InterPro" id="IPR037185">
    <property type="entry name" value="EmrE-like"/>
</dbReference>
<comment type="similarity">
    <text evidence="2">Belongs to the drug/metabolite transporter (DMT) superfamily. Plant drug/metabolite exporter (P-DME) (TC 2.A.7.4) family.</text>
</comment>
<keyword evidence="5 7" id="KW-1133">Transmembrane helix</keyword>
<dbReference type="GO" id="GO:0005886">
    <property type="term" value="C:plasma membrane"/>
    <property type="evidence" value="ECO:0007669"/>
    <property type="project" value="UniProtKB-SubCell"/>
</dbReference>
<evidence type="ECO:0000256" key="3">
    <source>
        <dbReference type="ARBA" id="ARBA00022475"/>
    </source>
</evidence>
<evidence type="ECO:0000256" key="2">
    <source>
        <dbReference type="ARBA" id="ARBA00007635"/>
    </source>
</evidence>
<keyword evidence="10" id="KW-1185">Reference proteome</keyword>
<dbReference type="InParanoid" id="A0A200PU39"/>
<dbReference type="Pfam" id="PF00892">
    <property type="entry name" value="EamA"/>
    <property type="match status" value="2"/>
</dbReference>